<evidence type="ECO:0000313" key="2">
    <source>
        <dbReference type="Proteomes" id="UP000270487"/>
    </source>
</evidence>
<evidence type="ECO:0000313" key="1">
    <source>
        <dbReference type="EMBL" id="VEI71446.1"/>
    </source>
</evidence>
<dbReference type="AlphaFoldDB" id="A0A448SUJ9"/>
<dbReference type="Proteomes" id="UP000270487">
    <property type="component" value="Chromosome"/>
</dbReference>
<gene>
    <name evidence="1" type="ORF">NCTC13193_03342</name>
</gene>
<sequence>MIHAFFEFPLLPAKVTDVSKLKEVINSDSSTSFVMAPEVAKFVKDALVINTTIGSFKNTRFQFADGTYIAFDSKGKSTLFHSDNPPDWARTKREYSRTQWLTNHGLLDAPAKALIAKMLEIPLKERREIADNLFNLDLDKLIPSVGARSTAGNRNGKSTKPKISDLGSVEYFLNFFARLRECVTTDTFPTLQKLMDLGEQVSVNQAPASVKQAVRTYYKAVCGEQIPNNKVVEKGYPELYCMRIKPAIEAVEAVGLDSYYAKLSAAIGLAGDCTIADFDFHYQ</sequence>
<accession>A0A448SUJ9</accession>
<dbReference type="EMBL" id="LR134492">
    <property type="protein sequence ID" value="VEI71446.1"/>
    <property type="molecule type" value="Genomic_DNA"/>
</dbReference>
<name>A0A448SUJ9_SERFO</name>
<dbReference type="RefSeq" id="WP_141132370.1">
    <property type="nucleotide sequence ID" value="NZ_CAMISM010000022.1"/>
</dbReference>
<organism evidence="1 2">
    <name type="scientific">Serratia fonticola</name>
    <dbReference type="NCBI Taxonomy" id="47917"/>
    <lineage>
        <taxon>Bacteria</taxon>
        <taxon>Pseudomonadati</taxon>
        <taxon>Pseudomonadota</taxon>
        <taxon>Gammaproteobacteria</taxon>
        <taxon>Enterobacterales</taxon>
        <taxon>Yersiniaceae</taxon>
        <taxon>Serratia</taxon>
    </lineage>
</organism>
<proteinExistence type="predicted"/>
<reference evidence="1 2" key="1">
    <citation type="submission" date="2018-12" db="EMBL/GenBank/DDBJ databases">
        <authorList>
            <consortium name="Pathogen Informatics"/>
        </authorList>
    </citation>
    <scope>NUCLEOTIDE SEQUENCE [LARGE SCALE GENOMIC DNA]</scope>
    <source>
        <strain evidence="1 2">NCTC13193</strain>
    </source>
</reference>
<protein>
    <submittedName>
        <fullName evidence="1">Uncharacterized protein</fullName>
    </submittedName>
</protein>